<reference evidence="2 3" key="1">
    <citation type="submission" date="2019-02" db="EMBL/GenBank/DDBJ databases">
        <title>Draft genome sequence of Amycolatopsis sp. 8-3EHSu isolated from roots of Suaeda maritima.</title>
        <authorList>
            <person name="Duangmal K."/>
            <person name="Chantavorakit T."/>
        </authorList>
    </citation>
    <scope>NUCLEOTIDE SEQUENCE [LARGE SCALE GENOMIC DNA]</scope>
    <source>
        <strain evidence="2 3">8-3EHSu</strain>
    </source>
</reference>
<comment type="caution">
    <text evidence="2">The sequence shown here is derived from an EMBL/GenBank/DDBJ whole genome shotgun (WGS) entry which is preliminary data.</text>
</comment>
<evidence type="ECO:0000256" key="1">
    <source>
        <dbReference type="SAM" id="SignalP"/>
    </source>
</evidence>
<protein>
    <recommendedName>
        <fullName evidence="4">Lipoprotein</fullName>
    </recommendedName>
</protein>
<evidence type="ECO:0008006" key="4">
    <source>
        <dbReference type="Google" id="ProtNLM"/>
    </source>
</evidence>
<sequence length="174" mass="17050">MFGRVLAGVAVLAAVAGCGEAAPEGNAAAVGWAEQVCRSVGEGAATLAQPPRLDPANPAQVRDGMVGYLGQLARALDTVSRGLGTAGVPPVADGAAAAAAATTTIGQTRAALEQARAKLGQAPVSDPAAFQRAVGEVGKDLAALTNVEGPVKDLRANPELNQAFAAAGSCKALG</sequence>
<accession>A0A4Q7JD54</accession>
<evidence type="ECO:0000313" key="3">
    <source>
        <dbReference type="Proteomes" id="UP000292003"/>
    </source>
</evidence>
<keyword evidence="1" id="KW-0732">Signal</keyword>
<evidence type="ECO:0000313" key="2">
    <source>
        <dbReference type="EMBL" id="RZQ65821.1"/>
    </source>
</evidence>
<dbReference type="PROSITE" id="PS51257">
    <property type="entry name" value="PROKAR_LIPOPROTEIN"/>
    <property type="match status" value="1"/>
</dbReference>
<dbReference type="EMBL" id="SFCC01000001">
    <property type="protein sequence ID" value="RZQ65821.1"/>
    <property type="molecule type" value="Genomic_DNA"/>
</dbReference>
<dbReference type="AlphaFoldDB" id="A0A4Q7JD54"/>
<proteinExistence type="predicted"/>
<organism evidence="2 3">
    <name type="scientific">Amycolatopsis suaedae</name>
    <dbReference type="NCBI Taxonomy" id="2510978"/>
    <lineage>
        <taxon>Bacteria</taxon>
        <taxon>Bacillati</taxon>
        <taxon>Actinomycetota</taxon>
        <taxon>Actinomycetes</taxon>
        <taxon>Pseudonocardiales</taxon>
        <taxon>Pseudonocardiaceae</taxon>
        <taxon>Amycolatopsis</taxon>
    </lineage>
</organism>
<dbReference type="Proteomes" id="UP000292003">
    <property type="component" value="Unassembled WGS sequence"/>
</dbReference>
<dbReference type="OrthoDB" id="4202326at2"/>
<feature type="signal peptide" evidence="1">
    <location>
        <begin position="1"/>
        <end position="21"/>
    </location>
</feature>
<name>A0A4Q7JD54_9PSEU</name>
<feature type="chain" id="PRO_5020565043" description="Lipoprotein" evidence="1">
    <location>
        <begin position="22"/>
        <end position="174"/>
    </location>
</feature>
<keyword evidence="3" id="KW-1185">Reference proteome</keyword>
<dbReference type="RefSeq" id="WP_130473389.1">
    <property type="nucleotide sequence ID" value="NZ_SFCC01000001.1"/>
</dbReference>
<gene>
    <name evidence="2" type="ORF">EWH70_01700</name>
</gene>